<organism evidence="1 2">
    <name type="scientific">Ectopseudomonas mendocina</name>
    <name type="common">Pseudomonas mendocina</name>
    <dbReference type="NCBI Taxonomy" id="300"/>
    <lineage>
        <taxon>Bacteria</taxon>
        <taxon>Pseudomonadati</taxon>
        <taxon>Pseudomonadota</taxon>
        <taxon>Gammaproteobacteria</taxon>
        <taxon>Pseudomonadales</taxon>
        <taxon>Pseudomonadaceae</taxon>
        <taxon>Ectopseudomonas</taxon>
    </lineage>
</organism>
<dbReference type="OrthoDB" id="7032518at2"/>
<dbReference type="SUPFAM" id="SSF52540">
    <property type="entry name" value="P-loop containing nucleoside triphosphate hydrolases"/>
    <property type="match status" value="1"/>
</dbReference>
<evidence type="ECO:0008006" key="3">
    <source>
        <dbReference type="Google" id="ProtNLM"/>
    </source>
</evidence>
<dbReference type="InterPro" id="IPR027417">
    <property type="entry name" value="P-loop_NTPase"/>
</dbReference>
<protein>
    <recommendedName>
        <fullName evidence="3">ATPase AAA-type core domain-containing protein</fullName>
    </recommendedName>
</protein>
<gene>
    <name evidence="1" type="ORF">C7A17_00135</name>
</gene>
<reference evidence="1 2" key="1">
    <citation type="submission" date="2018-03" db="EMBL/GenBank/DDBJ databases">
        <title>Complete genome sequence and methylome analysis of Pseudomonas mendocina NEB 698.</title>
        <authorList>
            <person name="Morgan R.D."/>
        </authorList>
    </citation>
    <scope>NUCLEOTIDE SEQUENCE [LARGE SCALE GENOMIC DNA]</scope>
    <source>
        <strain evidence="1 2">NEB698</strain>
    </source>
</reference>
<proteinExistence type="predicted"/>
<evidence type="ECO:0000313" key="2">
    <source>
        <dbReference type="Proteomes" id="UP000238327"/>
    </source>
</evidence>
<dbReference type="Proteomes" id="UP000238327">
    <property type="component" value="Chromosome"/>
</dbReference>
<evidence type="ECO:0000313" key="1">
    <source>
        <dbReference type="EMBL" id="AVO56177.1"/>
    </source>
</evidence>
<sequence>MHGPEGCGKTKNAQAIAAALGLTEIVDDWQPGQPVPATKALVLTNHEGPHQPFTRRILTFAQAMQLVARHAQRGNAA</sequence>
<dbReference type="EMBL" id="CP027657">
    <property type="protein sequence ID" value="AVO56177.1"/>
    <property type="molecule type" value="Genomic_DNA"/>
</dbReference>
<name>A0A2R3QWP3_ECTME</name>
<dbReference type="AlphaFoldDB" id="A0A2R3QWP3"/>
<accession>A0A2R3QWP3</accession>